<dbReference type="GO" id="GO:0051301">
    <property type="term" value="P:cell division"/>
    <property type="evidence" value="ECO:0007669"/>
    <property type="project" value="UniProtKB-KW"/>
</dbReference>
<comment type="function">
    <text evidence="21">Peptidoglycan polymerase that is essential for cell division.</text>
</comment>
<evidence type="ECO:0000256" key="8">
    <source>
        <dbReference type="ARBA" id="ARBA00022960"/>
    </source>
</evidence>
<dbReference type="PANTHER" id="PTHR30474">
    <property type="entry name" value="CELL CYCLE PROTEIN"/>
    <property type="match status" value="1"/>
</dbReference>
<keyword evidence="13" id="KW-0961">Cell wall biogenesis/degradation</keyword>
<feature type="transmembrane region" description="Helical" evidence="23">
    <location>
        <begin position="112"/>
        <end position="133"/>
    </location>
</feature>
<evidence type="ECO:0000256" key="10">
    <source>
        <dbReference type="ARBA" id="ARBA00022989"/>
    </source>
</evidence>
<dbReference type="GO" id="GO:0009252">
    <property type="term" value="P:peptidoglycan biosynthetic process"/>
    <property type="evidence" value="ECO:0007669"/>
    <property type="project" value="UniProtKB-KW"/>
</dbReference>
<dbReference type="NCBIfam" id="TIGR02614">
    <property type="entry name" value="ftsW"/>
    <property type="match status" value="1"/>
</dbReference>
<dbReference type="GO" id="GO:0008360">
    <property type="term" value="P:regulation of cell shape"/>
    <property type="evidence" value="ECO:0007669"/>
    <property type="project" value="UniProtKB-KW"/>
</dbReference>
<comment type="pathway">
    <text evidence="2">Cell wall biogenesis; peptidoglycan biosynthesis.</text>
</comment>
<dbReference type="EMBL" id="RBIL01000002">
    <property type="protein sequence ID" value="RKQ88025.1"/>
    <property type="molecule type" value="Genomic_DNA"/>
</dbReference>
<evidence type="ECO:0000256" key="2">
    <source>
        <dbReference type="ARBA" id="ARBA00004752"/>
    </source>
</evidence>
<dbReference type="GO" id="GO:0015648">
    <property type="term" value="F:lipid-linked peptidoglycan transporter activity"/>
    <property type="evidence" value="ECO:0007669"/>
    <property type="project" value="TreeGrafter"/>
</dbReference>
<evidence type="ECO:0000256" key="18">
    <source>
        <dbReference type="ARBA" id="ARBA00041418"/>
    </source>
</evidence>
<dbReference type="GO" id="GO:0008955">
    <property type="term" value="F:peptidoglycan glycosyltransferase activity"/>
    <property type="evidence" value="ECO:0007669"/>
    <property type="project" value="UniProtKB-EC"/>
</dbReference>
<evidence type="ECO:0000256" key="20">
    <source>
        <dbReference type="ARBA" id="ARBA00049902"/>
    </source>
</evidence>
<dbReference type="GO" id="GO:0005886">
    <property type="term" value="C:plasma membrane"/>
    <property type="evidence" value="ECO:0007669"/>
    <property type="project" value="UniProtKB-SubCell"/>
</dbReference>
<dbReference type="GO" id="GO:0071555">
    <property type="term" value="P:cell wall organization"/>
    <property type="evidence" value="ECO:0007669"/>
    <property type="project" value="UniProtKB-KW"/>
</dbReference>
<dbReference type="InterPro" id="IPR013437">
    <property type="entry name" value="FtsW"/>
</dbReference>
<dbReference type="EC" id="2.4.99.28" evidence="19"/>
<keyword evidence="12" id="KW-0131">Cell cycle</keyword>
<evidence type="ECO:0000256" key="9">
    <source>
        <dbReference type="ARBA" id="ARBA00022984"/>
    </source>
</evidence>
<evidence type="ECO:0000256" key="1">
    <source>
        <dbReference type="ARBA" id="ARBA00004651"/>
    </source>
</evidence>
<evidence type="ECO:0000313" key="25">
    <source>
        <dbReference type="Proteomes" id="UP000278962"/>
    </source>
</evidence>
<comment type="caution">
    <text evidence="24">The sequence shown here is derived from an EMBL/GenBank/DDBJ whole genome shotgun (WGS) entry which is preliminary data.</text>
</comment>
<name>A0A660L3X6_9ACTN</name>
<gene>
    <name evidence="24" type="ORF">C8N24_6061</name>
</gene>
<accession>A0A660L3X6</accession>
<dbReference type="Proteomes" id="UP000278962">
    <property type="component" value="Unassembled WGS sequence"/>
</dbReference>
<dbReference type="GO" id="GO:0032153">
    <property type="term" value="C:cell division site"/>
    <property type="evidence" value="ECO:0007669"/>
    <property type="project" value="TreeGrafter"/>
</dbReference>
<sequence>MGRSQQPLEHRLLLTATFCLLAGGAVMVYSASSAKTMLEGQGDGTTYLVKYLMHGALGLMVMHVVSRLDLNLIRRYTKALLFAAFVMLVLVKVPGVGVNVNGATRWLGAGPLTFQPSEVMKLALVLHVATVIATRPKIARNIKTVIGPVIGVGGAAVLLIAAQPDLGTCLVICFTMAMLLVTAGLPMRQLGLVAGAGATLVMLFAVVEPYRRDRLMTFLNPWAHATEEGFQSVQGLIAIGSGGLFGNGLGQSIQKIYYVPEAHTDFILTIIGEELGVAGILGLLSLYGIIAYAGLQTAKKAKGIYAKLVAGGITSLILCQALLNVYAILGLAPLTGVPLPFISSGSTSLITLLASMGVLLNVASGGHAHALNAVPVRSKSARDAAAKDRHRGRGDSGARGAGDRGRRRAAS</sequence>
<keyword evidence="25" id="KW-1185">Reference proteome</keyword>
<feature type="transmembrane region" description="Helical" evidence="23">
    <location>
        <begin position="12"/>
        <end position="31"/>
    </location>
</feature>
<keyword evidence="9" id="KW-0573">Peptidoglycan synthesis</keyword>
<feature type="transmembrane region" description="Helical" evidence="23">
    <location>
        <begin position="341"/>
        <end position="362"/>
    </location>
</feature>
<feature type="transmembrane region" description="Helical" evidence="23">
    <location>
        <begin position="190"/>
        <end position="207"/>
    </location>
</feature>
<comment type="similarity">
    <text evidence="16">Belongs to the SEDS family. FtsW subfamily.</text>
</comment>
<keyword evidence="5" id="KW-0328">Glycosyltransferase</keyword>
<dbReference type="PANTHER" id="PTHR30474:SF2">
    <property type="entry name" value="PEPTIDOGLYCAN GLYCOSYLTRANSFERASE FTSW-RELATED"/>
    <property type="match status" value="1"/>
</dbReference>
<evidence type="ECO:0000256" key="14">
    <source>
        <dbReference type="ARBA" id="ARBA00032370"/>
    </source>
</evidence>
<feature type="transmembrane region" description="Helical" evidence="23">
    <location>
        <begin position="145"/>
        <end position="162"/>
    </location>
</feature>
<feature type="transmembrane region" description="Helical" evidence="23">
    <location>
        <begin position="275"/>
        <end position="295"/>
    </location>
</feature>
<keyword evidence="4 24" id="KW-0132">Cell division</keyword>
<evidence type="ECO:0000256" key="3">
    <source>
        <dbReference type="ARBA" id="ARBA00022475"/>
    </source>
</evidence>
<keyword evidence="6" id="KW-0808">Transferase</keyword>
<evidence type="ECO:0000256" key="12">
    <source>
        <dbReference type="ARBA" id="ARBA00023306"/>
    </source>
</evidence>
<evidence type="ECO:0000256" key="23">
    <source>
        <dbReference type="SAM" id="Phobius"/>
    </source>
</evidence>
<keyword evidence="7 23" id="KW-0812">Transmembrane</keyword>
<feature type="transmembrane region" description="Helical" evidence="23">
    <location>
        <begin position="307"/>
        <end position="329"/>
    </location>
</feature>
<evidence type="ECO:0000256" key="7">
    <source>
        <dbReference type="ARBA" id="ARBA00022692"/>
    </source>
</evidence>
<keyword evidence="11 23" id="KW-0472">Membrane</keyword>
<keyword evidence="10 23" id="KW-1133">Transmembrane helix</keyword>
<evidence type="ECO:0000256" key="4">
    <source>
        <dbReference type="ARBA" id="ARBA00022618"/>
    </source>
</evidence>
<evidence type="ECO:0000313" key="24">
    <source>
        <dbReference type="EMBL" id="RKQ88025.1"/>
    </source>
</evidence>
<dbReference type="Pfam" id="PF01098">
    <property type="entry name" value="FTSW_RODA_SPOVE"/>
    <property type="match status" value="1"/>
</dbReference>
<evidence type="ECO:0000256" key="16">
    <source>
        <dbReference type="ARBA" id="ARBA00038053"/>
    </source>
</evidence>
<proteinExistence type="inferred from homology"/>
<feature type="transmembrane region" description="Helical" evidence="23">
    <location>
        <begin position="168"/>
        <end position="185"/>
    </location>
</feature>
<keyword evidence="3" id="KW-1003">Cell membrane</keyword>
<evidence type="ECO:0000256" key="15">
    <source>
        <dbReference type="ARBA" id="ARBA00033270"/>
    </source>
</evidence>
<comment type="catalytic activity">
    <reaction evidence="20">
        <text>[GlcNAc-(1-&gt;4)-Mur2Ac(oyl-L-Ala-gamma-D-Glu-L-Lys-D-Ala-D-Ala)](n)-di-trans,octa-cis-undecaprenyl diphosphate + beta-D-GlcNAc-(1-&gt;4)-Mur2Ac(oyl-L-Ala-gamma-D-Glu-L-Lys-D-Ala-D-Ala)-di-trans,octa-cis-undecaprenyl diphosphate = [GlcNAc-(1-&gt;4)-Mur2Ac(oyl-L-Ala-gamma-D-Glu-L-Lys-D-Ala-D-Ala)](n+1)-di-trans,octa-cis-undecaprenyl diphosphate + di-trans,octa-cis-undecaprenyl diphosphate + H(+)</text>
        <dbReference type="Rhea" id="RHEA:23708"/>
        <dbReference type="Rhea" id="RHEA-COMP:9602"/>
        <dbReference type="Rhea" id="RHEA-COMP:9603"/>
        <dbReference type="ChEBI" id="CHEBI:15378"/>
        <dbReference type="ChEBI" id="CHEBI:58405"/>
        <dbReference type="ChEBI" id="CHEBI:60033"/>
        <dbReference type="ChEBI" id="CHEBI:78435"/>
        <dbReference type="EC" id="2.4.99.28"/>
    </reaction>
</comment>
<evidence type="ECO:0000256" key="5">
    <source>
        <dbReference type="ARBA" id="ARBA00022676"/>
    </source>
</evidence>
<feature type="transmembrane region" description="Helical" evidence="23">
    <location>
        <begin position="80"/>
        <end position="100"/>
    </location>
</feature>
<protein>
    <recommendedName>
        <fullName evidence="17">Probable peptidoglycan glycosyltransferase FtsW</fullName>
        <ecNumber evidence="19">2.4.99.28</ecNumber>
    </recommendedName>
    <alternativeName>
        <fullName evidence="18">Cell division protein FtsW</fullName>
    </alternativeName>
    <alternativeName>
        <fullName evidence="15">Cell wall polymerase</fullName>
    </alternativeName>
    <alternativeName>
        <fullName evidence="14">Peptidoglycan polymerase</fullName>
    </alternativeName>
</protein>
<evidence type="ECO:0000256" key="22">
    <source>
        <dbReference type="SAM" id="MobiDB-lite"/>
    </source>
</evidence>
<feature type="transmembrane region" description="Helical" evidence="23">
    <location>
        <begin position="51"/>
        <end position="68"/>
    </location>
</feature>
<feature type="compositionally biased region" description="Basic and acidic residues" evidence="22">
    <location>
        <begin position="380"/>
        <end position="404"/>
    </location>
</feature>
<keyword evidence="8" id="KW-0133">Cell shape</keyword>
<evidence type="ECO:0000256" key="17">
    <source>
        <dbReference type="ARBA" id="ARBA00041185"/>
    </source>
</evidence>
<evidence type="ECO:0000256" key="6">
    <source>
        <dbReference type="ARBA" id="ARBA00022679"/>
    </source>
</evidence>
<feature type="region of interest" description="Disordered" evidence="22">
    <location>
        <begin position="379"/>
        <end position="411"/>
    </location>
</feature>
<evidence type="ECO:0000256" key="13">
    <source>
        <dbReference type="ARBA" id="ARBA00023316"/>
    </source>
</evidence>
<dbReference type="AlphaFoldDB" id="A0A660L3X6"/>
<dbReference type="RefSeq" id="WP_121257168.1">
    <property type="nucleotide sequence ID" value="NZ_RBIL01000002.1"/>
</dbReference>
<dbReference type="InterPro" id="IPR001182">
    <property type="entry name" value="FtsW/RodA"/>
</dbReference>
<comment type="subcellular location">
    <subcellularLocation>
        <location evidence="1">Cell membrane</location>
        <topology evidence="1">Multi-pass membrane protein</topology>
    </subcellularLocation>
</comment>
<evidence type="ECO:0000256" key="19">
    <source>
        <dbReference type="ARBA" id="ARBA00044770"/>
    </source>
</evidence>
<evidence type="ECO:0000256" key="21">
    <source>
        <dbReference type="ARBA" id="ARBA00049966"/>
    </source>
</evidence>
<reference evidence="24 25" key="1">
    <citation type="submission" date="2018-10" db="EMBL/GenBank/DDBJ databases">
        <title>Genomic Encyclopedia of Archaeal and Bacterial Type Strains, Phase II (KMG-II): from individual species to whole genera.</title>
        <authorList>
            <person name="Goeker M."/>
        </authorList>
    </citation>
    <scope>NUCLEOTIDE SEQUENCE [LARGE SCALE GENOMIC DNA]</scope>
    <source>
        <strain evidence="24 25">DSM 14954</strain>
    </source>
</reference>
<evidence type="ECO:0000256" key="11">
    <source>
        <dbReference type="ARBA" id="ARBA00023136"/>
    </source>
</evidence>
<organism evidence="24 25">
    <name type="scientific">Solirubrobacter pauli</name>
    <dbReference type="NCBI Taxonomy" id="166793"/>
    <lineage>
        <taxon>Bacteria</taxon>
        <taxon>Bacillati</taxon>
        <taxon>Actinomycetota</taxon>
        <taxon>Thermoleophilia</taxon>
        <taxon>Solirubrobacterales</taxon>
        <taxon>Solirubrobacteraceae</taxon>
        <taxon>Solirubrobacter</taxon>
    </lineage>
</organism>
<dbReference type="OrthoDB" id="9768187at2"/>